<evidence type="ECO:0000256" key="1">
    <source>
        <dbReference type="SAM" id="SignalP"/>
    </source>
</evidence>
<proteinExistence type="predicted"/>
<organism evidence="2 3">
    <name type="scientific">Sapientia aquatica</name>
    <dbReference type="NCBI Taxonomy" id="1549640"/>
    <lineage>
        <taxon>Bacteria</taxon>
        <taxon>Pseudomonadati</taxon>
        <taxon>Pseudomonadota</taxon>
        <taxon>Betaproteobacteria</taxon>
        <taxon>Burkholderiales</taxon>
        <taxon>Oxalobacteraceae</taxon>
        <taxon>Sapientia</taxon>
    </lineage>
</organism>
<dbReference type="PANTHER" id="PTHR31270:SF1">
    <property type="entry name" value="GLUTAMINYL-PEPTIDE CYCLOTRANSFERASE"/>
    <property type="match status" value="1"/>
</dbReference>
<evidence type="ECO:0000313" key="3">
    <source>
        <dbReference type="Proteomes" id="UP000294829"/>
    </source>
</evidence>
<dbReference type="Gene3D" id="2.130.10.10">
    <property type="entry name" value="YVTN repeat-like/Quinoprotein amine dehydrogenase"/>
    <property type="match status" value="1"/>
</dbReference>
<keyword evidence="3" id="KW-1185">Reference proteome</keyword>
<dbReference type="Proteomes" id="UP000294829">
    <property type="component" value="Unassembled WGS sequence"/>
</dbReference>
<dbReference type="OrthoDB" id="9783700at2"/>
<evidence type="ECO:0000313" key="2">
    <source>
        <dbReference type="EMBL" id="TDK60547.1"/>
    </source>
</evidence>
<dbReference type="PANTHER" id="PTHR31270">
    <property type="entry name" value="GLUTAMINYL-PEPTIDE CYCLOTRANSFERASE"/>
    <property type="match status" value="1"/>
</dbReference>
<protein>
    <submittedName>
        <fullName evidence="2">Glutaminyl-peptide cyclotransferase</fullName>
    </submittedName>
</protein>
<keyword evidence="2" id="KW-0808">Transferase</keyword>
<keyword evidence="1" id="KW-0732">Signal</keyword>
<sequence>MLNGKNTIWLAAIVLLLVAAQPASAAVQVYGYTIKNVYPHDVNAFTEGLLIKDGFLYESTGLKGKSTISKLELKTGKVLKKIDVAPEYFGEGITIFGNELFALTWQNKIGFVYDATTFKQKKSFSYSGEGWALTNDKENLYMSDGTANIRVLNPKTLQEIRRIHVTLDGRDVDRLNELEWVEGEIYANVWGLNQIVRINPSSGQIVGIIDLTGIIDTKWFGVDDVLNGIAYDSKTRRLFVTGKHWPSLFEIELVERKK</sequence>
<dbReference type="InterPro" id="IPR007788">
    <property type="entry name" value="QCT"/>
</dbReference>
<comment type="caution">
    <text evidence="2">The sequence shown here is derived from an EMBL/GenBank/DDBJ whole genome shotgun (WGS) entry which is preliminary data.</text>
</comment>
<dbReference type="InterPro" id="IPR015943">
    <property type="entry name" value="WD40/YVTN_repeat-like_dom_sf"/>
</dbReference>
<name>A0A4R5VQB0_9BURK</name>
<feature type="chain" id="PRO_5020609926" evidence="1">
    <location>
        <begin position="26"/>
        <end position="258"/>
    </location>
</feature>
<gene>
    <name evidence="2" type="ORF">E2I14_17995</name>
</gene>
<dbReference type="Pfam" id="PF05096">
    <property type="entry name" value="Glu_cyclase_2"/>
    <property type="match status" value="1"/>
</dbReference>
<accession>A0A4R5VQB0</accession>
<dbReference type="AlphaFoldDB" id="A0A4R5VQB0"/>
<dbReference type="GO" id="GO:0016603">
    <property type="term" value="F:glutaminyl-peptide cyclotransferase activity"/>
    <property type="evidence" value="ECO:0007669"/>
    <property type="project" value="InterPro"/>
</dbReference>
<dbReference type="SUPFAM" id="SSF63825">
    <property type="entry name" value="YWTD domain"/>
    <property type="match status" value="1"/>
</dbReference>
<dbReference type="EMBL" id="SMYL01000016">
    <property type="protein sequence ID" value="TDK60547.1"/>
    <property type="molecule type" value="Genomic_DNA"/>
</dbReference>
<feature type="signal peptide" evidence="1">
    <location>
        <begin position="1"/>
        <end position="25"/>
    </location>
</feature>
<reference evidence="2 3" key="1">
    <citation type="submission" date="2019-03" db="EMBL/GenBank/DDBJ databases">
        <title>Sapientia aquatica gen. nov., sp. nov., isolated from a crater lake.</title>
        <authorList>
            <person name="Felfoldi T."/>
            <person name="Szabo A."/>
            <person name="Toth E."/>
            <person name="Schumann P."/>
            <person name="Keki Z."/>
            <person name="Marialigeti K."/>
            <person name="Mathe I."/>
        </authorList>
    </citation>
    <scope>NUCLEOTIDE SEQUENCE [LARGE SCALE GENOMIC DNA]</scope>
    <source>
        <strain evidence="2 3">SA-152</strain>
    </source>
</reference>